<accession>A0AAV4M0B5</accession>
<keyword evidence="1" id="KW-0812">Transmembrane</keyword>
<evidence type="ECO:0000256" key="1">
    <source>
        <dbReference type="SAM" id="Phobius"/>
    </source>
</evidence>
<keyword evidence="1" id="KW-1133">Transmembrane helix</keyword>
<dbReference type="AlphaFoldDB" id="A0AAV4M0B5"/>
<reference evidence="2 3" key="1">
    <citation type="submission" date="2021-06" db="EMBL/GenBank/DDBJ databases">
        <title>Genome sequence of Babesia caballi.</title>
        <authorList>
            <person name="Yamagishi J."/>
            <person name="Kidaka T."/>
            <person name="Ochi A."/>
        </authorList>
    </citation>
    <scope>NUCLEOTIDE SEQUENCE [LARGE SCALE GENOMIC DNA]</scope>
    <source>
        <strain evidence="2">USDA-D6B2</strain>
    </source>
</reference>
<dbReference type="InterPro" id="IPR024751">
    <property type="entry name" value="VESA1"/>
</dbReference>
<protein>
    <submittedName>
        <fullName evidence="2">Uncharacterized protein</fullName>
    </submittedName>
</protein>
<organism evidence="2 3">
    <name type="scientific">Babesia caballi</name>
    <dbReference type="NCBI Taxonomy" id="5871"/>
    <lineage>
        <taxon>Eukaryota</taxon>
        <taxon>Sar</taxon>
        <taxon>Alveolata</taxon>
        <taxon>Apicomplexa</taxon>
        <taxon>Aconoidasida</taxon>
        <taxon>Piroplasmida</taxon>
        <taxon>Babesiidae</taxon>
        <taxon>Babesia</taxon>
    </lineage>
</organism>
<keyword evidence="3" id="KW-1185">Reference proteome</keyword>
<dbReference type="Proteomes" id="UP001497744">
    <property type="component" value="Unassembled WGS sequence"/>
</dbReference>
<feature type="transmembrane region" description="Helical" evidence="1">
    <location>
        <begin position="181"/>
        <end position="202"/>
    </location>
</feature>
<evidence type="ECO:0000313" key="3">
    <source>
        <dbReference type="Proteomes" id="UP001497744"/>
    </source>
</evidence>
<proteinExistence type="predicted"/>
<comment type="caution">
    <text evidence="2">The sequence shown here is derived from an EMBL/GenBank/DDBJ whole genome shotgun (WGS) entry which is preliminary data.</text>
</comment>
<sequence length="349" mass="37481">MTETKHNSLTIPPTNLKEAIDWVLRVSGKDNGQDDNGAIKGLAKEVKNLLDKDGSTLASEVNGLFATARSGLQSAEQTTAREASILKSYLNDITGYGRTLIEEELDHLKTELEKDISSPGGQPGGPISKLANGLKTLIGYQGNGKTPDGKNGIGGSNYESSYKSVSESWNSLTTDQHRDCALTLLGIMPVLYFGLSYLYWWCEGTDGWSQHKINGSGNNQDALKKFLEKVGFIDTNKLNGDKTGQNIVSFLKSGFNELSKGSASSKSYPEFLSELQKPLESKPPQPTSSPLTSLYALSYYYITNFLYILEPTSPVIPSFAGYSGTAALASGAYGLNVGGIGTFISALLA</sequence>
<gene>
    <name evidence="2" type="ORF">BcabD6B2_47650</name>
</gene>
<dbReference type="RefSeq" id="XP_067717399.1">
    <property type="nucleotide sequence ID" value="XM_067861298.1"/>
</dbReference>
<dbReference type="EMBL" id="BPLF01000004">
    <property type="protein sequence ID" value="GIX65330.1"/>
    <property type="molecule type" value="Genomic_DNA"/>
</dbReference>
<dbReference type="Pfam" id="PF12785">
    <property type="entry name" value="VESA1_N"/>
    <property type="match status" value="1"/>
</dbReference>
<keyword evidence="1" id="KW-0472">Membrane</keyword>
<evidence type="ECO:0000313" key="2">
    <source>
        <dbReference type="EMBL" id="GIX65330.1"/>
    </source>
</evidence>
<dbReference type="GeneID" id="94196811"/>
<name>A0AAV4M0B5_BABCB</name>